<protein>
    <submittedName>
        <fullName evidence="2">Uncharacterized protein</fullName>
    </submittedName>
</protein>
<dbReference type="EMBL" id="MRZV01000295">
    <property type="protein sequence ID" value="PIK53250.1"/>
    <property type="molecule type" value="Genomic_DNA"/>
</dbReference>
<dbReference type="AlphaFoldDB" id="A0A2G8KZB5"/>
<proteinExistence type="predicted"/>
<gene>
    <name evidence="2" type="ORF">BSL78_09889</name>
</gene>
<organism evidence="2 3">
    <name type="scientific">Stichopus japonicus</name>
    <name type="common">Sea cucumber</name>
    <dbReference type="NCBI Taxonomy" id="307972"/>
    <lineage>
        <taxon>Eukaryota</taxon>
        <taxon>Metazoa</taxon>
        <taxon>Echinodermata</taxon>
        <taxon>Eleutherozoa</taxon>
        <taxon>Echinozoa</taxon>
        <taxon>Holothuroidea</taxon>
        <taxon>Aspidochirotacea</taxon>
        <taxon>Aspidochirotida</taxon>
        <taxon>Stichopodidae</taxon>
        <taxon>Apostichopus</taxon>
    </lineage>
</organism>
<feature type="compositionally biased region" description="Pro residues" evidence="1">
    <location>
        <begin position="128"/>
        <end position="137"/>
    </location>
</feature>
<feature type="region of interest" description="Disordered" evidence="1">
    <location>
        <begin position="1"/>
        <end position="137"/>
    </location>
</feature>
<feature type="compositionally biased region" description="Polar residues" evidence="1">
    <location>
        <begin position="71"/>
        <end position="86"/>
    </location>
</feature>
<keyword evidence="3" id="KW-1185">Reference proteome</keyword>
<reference evidence="2 3" key="1">
    <citation type="journal article" date="2017" name="PLoS Biol.">
        <title>The sea cucumber genome provides insights into morphological evolution and visceral regeneration.</title>
        <authorList>
            <person name="Zhang X."/>
            <person name="Sun L."/>
            <person name="Yuan J."/>
            <person name="Sun Y."/>
            <person name="Gao Y."/>
            <person name="Zhang L."/>
            <person name="Li S."/>
            <person name="Dai H."/>
            <person name="Hamel J.F."/>
            <person name="Liu C."/>
            <person name="Yu Y."/>
            <person name="Liu S."/>
            <person name="Lin W."/>
            <person name="Guo K."/>
            <person name="Jin S."/>
            <person name="Xu P."/>
            <person name="Storey K.B."/>
            <person name="Huan P."/>
            <person name="Zhang T."/>
            <person name="Zhou Y."/>
            <person name="Zhang J."/>
            <person name="Lin C."/>
            <person name="Li X."/>
            <person name="Xing L."/>
            <person name="Huo D."/>
            <person name="Sun M."/>
            <person name="Wang L."/>
            <person name="Mercier A."/>
            <person name="Li F."/>
            <person name="Yang H."/>
            <person name="Xiang J."/>
        </authorList>
    </citation>
    <scope>NUCLEOTIDE SEQUENCE [LARGE SCALE GENOMIC DNA]</scope>
    <source>
        <strain evidence="2">Shaxun</strain>
        <tissue evidence="2">Muscle</tissue>
    </source>
</reference>
<dbReference type="Proteomes" id="UP000230750">
    <property type="component" value="Unassembled WGS sequence"/>
</dbReference>
<evidence type="ECO:0000313" key="2">
    <source>
        <dbReference type="EMBL" id="PIK53250.1"/>
    </source>
</evidence>
<comment type="caution">
    <text evidence="2">The sequence shown here is derived from an EMBL/GenBank/DDBJ whole genome shotgun (WGS) entry which is preliminary data.</text>
</comment>
<evidence type="ECO:0000313" key="3">
    <source>
        <dbReference type="Proteomes" id="UP000230750"/>
    </source>
</evidence>
<evidence type="ECO:0000256" key="1">
    <source>
        <dbReference type="SAM" id="MobiDB-lite"/>
    </source>
</evidence>
<sequence>MVQSMYEMDNRYLDYQNYEPPPQPMVESYQDPLPSARARRRRLISAEHRQLLDSEGSEENYEELQRHSLRRTTSMRSQVGLGQQHPSTRKLAYSRTKFASTEHIPTRRSVRRQEMEQRAARHRDKGPRPPSSDNPIV</sequence>
<name>A0A2G8KZB5_STIJA</name>
<accession>A0A2G8KZB5</accession>